<name>A0A090ZC52_PAEMA</name>
<organism evidence="7 8">
    <name type="scientific">Paenibacillus macerans</name>
    <name type="common">Bacillus macerans</name>
    <dbReference type="NCBI Taxonomy" id="44252"/>
    <lineage>
        <taxon>Bacteria</taxon>
        <taxon>Bacillati</taxon>
        <taxon>Bacillota</taxon>
        <taxon>Bacilli</taxon>
        <taxon>Bacillales</taxon>
        <taxon>Paenibacillaceae</taxon>
        <taxon>Paenibacillus</taxon>
    </lineage>
</organism>
<dbReference type="OrthoDB" id="9805416at2"/>
<reference evidence="7 8" key="1">
    <citation type="submission" date="2014-04" db="EMBL/GenBank/DDBJ databases">
        <authorList>
            <person name="Bishop-Lilly K.A."/>
            <person name="Broomall S.M."/>
            <person name="Chain P.S."/>
            <person name="Chertkov O."/>
            <person name="Coyne S.R."/>
            <person name="Daligault H.E."/>
            <person name="Davenport K.W."/>
            <person name="Erkkila T."/>
            <person name="Frey K.G."/>
            <person name="Gibbons H.S."/>
            <person name="Gu W."/>
            <person name="Jaissle J."/>
            <person name="Johnson S.L."/>
            <person name="Koroleva G.I."/>
            <person name="Ladner J.T."/>
            <person name="Lo C.-C."/>
            <person name="Minogue T.D."/>
            <person name="Munk C."/>
            <person name="Palacios G.F."/>
            <person name="Redden C.L."/>
            <person name="Rosenzweig C.N."/>
            <person name="Scholz M.B."/>
            <person name="Teshima H."/>
            <person name="Xu Y."/>
        </authorList>
    </citation>
    <scope>NUCLEOTIDE SEQUENCE [LARGE SCALE GENOMIC DNA]</scope>
    <source>
        <strain evidence="7 8">8244</strain>
    </source>
</reference>
<evidence type="ECO:0000256" key="2">
    <source>
        <dbReference type="ARBA" id="ARBA00023002"/>
    </source>
</evidence>
<dbReference type="Pfam" id="PF00389">
    <property type="entry name" value="2-Hacid_dh"/>
    <property type="match status" value="1"/>
</dbReference>
<dbReference type="GO" id="GO:0008720">
    <property type="term" value="F:D-lactate dehydrogenase (NAD+) activity"/>
    <property type="evidence" value="ECO:0007669"/>
    <property type="project" value="TreeGrafter"/>
</dbReference>
<dbReference type="STRING" id="44252.DJ90_5176"/>
<comment type="similarity">
    <text evidence="1 4">Belongs to the D-isomer specific 2-hydroxyacid dehydrogenase family.</text>
</comment>
<keyword evidence="3" id="KW-0520">NAD</keyword>
<feature type="domain" description="D-isomer specific 2-hydroxyacid dehydrogenase NAD-binding" evidence="6">
    <location>
        <begin position="112"/>
        <end position="294"/>
    </location>
</feature>
<dbReference type="PANTHER" id="PTHR43026:SF1">
    <property type="entry name" value="2-HYDROXYACID DEHYDROGENASE HOMOLOG 1-RELATED"/>
    <property type="match status" value="1"/>
</dbReference>
<evidence type="ECO:0000256" key="3">
    <source>
        <dbReference type="ARBA" id="ARBA00023027"/>
    </source>
</evidence>
<dbReference type="PROSITE" id="PS00670">
    <property type="entry name" value="D_2_HYDROXYACID_DH_2"/>
    <property type="match status" value="1"/>
</dbReference>
<dbReference type="InterPro" id="IPR006139">
    <property type="entry name" value="D-isomer_2_OHA_DH_cat_dom"/>
</dbReference>
<dbReference type="AlphaFoldDB" id="A0A090ZC52"/>
<accession>A0A090ZC52</accession>
<dbReference type="RefSeq" id="WP_063836307.1">
    <property type="nucleotide sequence ID" value="NZ_BOSD01000012.1"/>
</dbReference>
<evidence type="ECO:0000313" key="8">
    <source>
        <dbReference type="Proteomes" id="UP000029278"/>
    </source>
</evidence>
<dbReference type="InterPro" id="IPR058205">
    <property type="entry name" value="D-LDH-like"/>
</dbReference>
<evidence type="ECO:0000256" key="1">
    <source>
        <dbReference type="ARBA" id="ARBA00005854"/>
    </source>
</evidence>
<dbReference type="SUPFAM" id="SSF51735">
    <property type="entry name" value="NAD(P)-binding Rossmann-fold domains"/>
    <property type="match status" value="1"/>
</dbReference>
<dbReference type="EMBL" id="JMQA01000025">
    <property type="protein sequence ID" value="KFN08869.1"/>
    <property type="molecule type" value="Genomic_DNA"/>
</dbReference>
<dbReference type="InterPro" id="IPR006140">
    <property type="entry name" value="D-isomer_DH_NAD-bd"/>
</dbReference>
<dbReference type="CDD" id="cd12185">
    <property type="entry name" value="HGDH_LDH_like"/>
    <property type="match status" value="1"/>
</dbReference>
<dbReference type="InterPro" id="IPR036291">
    <property type="entry name" value="NAD(P)-bd_dom_sf"/>
</dbReference>
<evidence type="ECO:0000256" key="4">
    <source>
        <dbReference type="RuleBase" id="RU003719"/>
    </source>
</evidence>
<feature type="domain" description="D-isomer specific 2-hydroxyacid dehydrogenase catalytic" evidence="5">
    <location>
        <begin position="13"/>
        <end position="319"/>
    </location>
</feature>
<dbReference type="InterPro" id="IPR029753">
    <property type="entry name" value="D-isomer_DH_CS"/>
</dbReference>
<dbReference type="Gene3D" id="3.40.50.720">
    <property type="entry name" value="NAD(P)-binding Rossmann-like Domain"/>
    <property type="match status" value="2"/>
</dbReference>
<sequence>MEKTGITIYGCEKYEADLFRRYSPHYGVEPTIIESAVSAENAALASGNCCISVNHKTEIGPSTLRALKENGVAYISTRSIGCNHIDMEAAEKLGITIGNVAYSPASVADYTLMLILMSLRNAKSVLCRADVHDYKLCAVPGRELRDMTVGVLGTGRIGQAVIDRLHGFGCRILAYNLYPQAKAEYATLDELLRQSDILTLHMPLNSDTYRILDRKRIKSLKHGAFVINTARGSLIDTEALFWALENGRLGGAALDVVEGEEGIFYHDCTNKPIHNQLLRRLQKLPNVMITPHTAFYTDHALQDIVENTIQNCLEFERGKR</sequence>
<dbReference type="InterPro" id="IPR029752">
    <property type="entry name" value="D-isomer_DH_CS1"/>
</dbReference>
<dbReference type="PANTHER" id="PTHR43026">
    <property type="entry name" value="2-HYDROXYACID DEHYDROGENASE HOMOLOG 1-RELATED"/>
    <property type="match status" value="1"/>
</dbReference>
<dbReference type="HOGENOM" id="CLU_019796_1_1_9"/>
<keyword evidence="8" id="KW-1185">Reference proteome</keyword>
<dbReference type="PATRIC" id="fig|44252.3.peg.2788"/>
<evidence type="ECO:0000259" key="6">
    <source>
        <dbReference type="Pfam" id="PF02826"/>
    </source>
</evidence>
<dbReference type="SUPFAM" id="SSF52283">
    <property type="entry name" value="Formate/glycerate dehydrogenase catalytic domain-like"/>
    <property type="match status" value="1"/>
</dbReference>
<evidence type="ECO:0000259" key="5">
    <source>
        <dbReference type="Pfam" id="PF00389"/>
    </source>
</evidence>
<dbReference type="PROSITE" id="PS00671">
    <property type="entry name" value="D_2_HYDROXYACID_DH_3"/>
    <property type="match status" value="1"/>
</dbReference>
<dbReference type="PROSITE" id="PS00065">
    <property type="entry name" value="D_2_HYDROXYACID_DH_1"/>
    <property type="match status" value="1"/>
</dbReference>
<proteinExistence type="inferred from homology"/>
<evidence type="ECO:0000313" key="7">
    <source>
        <dbReference type="EMBL" id="KFN08869.1"/>
    </source>
</evidence>
<dbReference type="GO" id="GO:0051287">
    <property type="term" value="F:NAD binding"/>
    <property type="evidence" value="ECO:0007669"/>
    <property type="project" value="InterPro"/>
</dbReference>
<dbReference type="Pfam" id="PF02826">
    <property type="entry name" value="2-Hacid_dh_C"/>
    <property type="match status" value="1"/>
</dbReference>
<keyword evidence="2 4" id="KW-0560">Oxidoreductase</keyword>
<dbReference type="GeneID" id="77007191"/>
<dbReference type="Proteomes" id="UP000029278">
    <property type="component" value="Unassembled WGS sequence"/>
</dbReference>
<gene>
    <name evidence="7" type="primary">vanH</name>
    <name evidence="7" type="ORF">DJ90_5176</name>
</gene>
<comment type="caution">
    <text evidence="7">The sequence shown here is derived from an EMBL/GenBank/DDBJ whole genome shotgun (WGS) entry which is preliminary data.</text>
</comment>
<protein>
    <submittedName>
        <fullName evidence="7">D-specific alpha-keto acid dehydrogenase</fullName>
    </submittedName>
</protein>